<name>A0A382RKR3_9ZZZZ</name>
<organism evidence="1">
    <name type="scientific">marine metagenome</name>
    <dbReference type="NCBI Taxonomy" id="408172"/>
    <lineage>
        <taxon>unclassified sequences</taxon>
        <taxon>metagenomes</taxon>
        <taxon>ecological metagenomes</taxon>
    </lineage>
</organism>
<reference evidence="1" key="1">
    <citation type="submission" date="2018-05" db="EMBL/GenBank/DDBJ databases">
        <authorList>
            <person name="Lanie J.A."/>
            <person name="Ng W.-L."/>
            <person name="Kazmierczak K.M."/>
            <person name="Andrzejewski T.M."/>
            <person name="Davidsen T.M."/>
            <person name="Wayne K.J."/>
            <person name="Tettelin H."/>
            <person name="Glass J.I."/>
            <person name="Rusch D."/>
            <person name="Podicherti R."/>
            <person name="Tsui H.-C.T."/>
            <person name="Winkler M.E."/>
        </authorList>
    </citation>
    <scope>NUCLEOTIDE SEQUENCE</scope>
</reference>
<dbReference type="AlphaFoldDB" id="A0A382RKR3"/>
<evidence type="ECO:0000313" key="1">
    <source>
        <dbReference type="EMBL" id="SVC98269.1"/>
    </source>
</evidence>
<gene>
    <name evidence="1" type="ORF">METZ01_LOCUS351123</name>
</gene>
<accession>A0A382RKR3</accession>
<sequence>MSNSRDPVVVVLRKQAIELGSGALCPTDPVEQLQPHCGRGEVDQAPQRWFNDAAVLPFAEYVDQRWEGQWVEVAAEVPEQQFVNLFAANAGQAADSADADL</sequence>
<dbReference type="EMBL" id="UINC01122451">
    <property type="protein sequence ID" value="SVC98269.1"/>
    <property type="molecule type" value="Genomic_DNA"/>
</dbReference>
<protein>
    <submittedName>
        <fullName evidence="1">Uncharacterized protein</fullName>
    </submittedName>
</protein>
<proteinExistence type="predicted"/>